<dbReference type="GO" id="GO:0006952">
    <property type="term" value="P:defense response"/>
    <property type="evidence" value="ECO:0007669"/>
    <property type="project" value="UniProtKB-KW"/>
</dbReference>
<evidence type="ECO:0000313" key="9">
    <source>
        <dbReference type="EMBL" id="PIN13163.1"/>
    </source>
</evidence>
<dbReference type="OrthoDB" id="1926275at2759"/>
<dbReference type="InterPro" id="IPR057135">
    <property type="entry name" value="At4g27190-like_LRR"/>
</dbReference>
<keyword evidence="3" id="KW-0677">Repeat</keyword>
<reference evidence="10" key="1">
    <citation type="journal article" date="2018" name="Gigascience">
        <title>Genome assembly of the Pink Ipe (Handroanthus impetiginosus, Bignoniaceae), a highly valued, ecologically keystone Neotropical timber forest tree.</title>
        <authorList>
            <person name="Silva-Junior O.B."/>
            <person name="Grattapaglia D."/>
            <person name="Novaes E."/>
            <person name="Collevatti R.G."/>
        </authorList>
    </citation>
    <scope>NUCLEOTIDE SEQUENCE [LARGE SCALE GENOMIC DNA]</scope>
    <source>
        <strain evidence="10">cv. UFG-1</strain>
    </source>
</reference>
<comment type="caution">
    <text evidence="9">The sequence shown here is derived from an EMBL/GenBank/DDBJ whole genome shotgun (WGS) entry which is preliminary data.</text>
</comment>
<evidence type="ECO:0000256" key="4">
    <source>
        <dbReference type="ARBA" id="ARBA00022741"/>
    </source>
</evidence>
<evidence type="ECO:0000256" key="2">
    <source>
        <dbReference type="ARBA" id="ARBA00022614"/>
    </source>
</evidence>
<name>A0A2G9H6R0_9LAMI</name>
<dbReference type="STRING" id="429701.A0A2G9H6R0"/>
<keyword evidence="6" id="KW-0067">ATP-binding</keyword>
<evidence type="ECO:0000256" key="5">
    <source>
        <dbReference type="ARBA" id="ARBA00022821"/>
    </source>
</evidence>
<dbReference type="GO" id="GO:0005524">
    <property type="term" value="F:ATP binding"/>
    <property type="evidence" value="ECO:0007669"/>
    <property type="project" value="UniProtKB-KW"/>
</dbReference>
<comment type="similarity">
    <text evidence="1">Belongs to the disease resistance NB-LRR family.</text>
</comment>
<protein>
    <recommendedName>
        <fullName evidence="11">NB-ARC domain-containing protein</fullName>
    </recommendedName>
</protein>
<sequence>MRGETSIYVWRNKLEKLRDPNMEQDEKEDAVFKALKYSFDKLNLNHQLCFLRCSLYPEDFKIGKKELVERFISEELVNIRKSRQSQLDQGYSILNKIVNVCLLESVDEFLVKMHDLVRSMALQITKGKNLVISGLHLKEIPNEGEWTKDLEKVSLMHNSIMEIQDGMSPNCPNLMTLILHQNPLTFLPDSFFLQLDNLCSLDLSDTRIEKSPNSVSNLENLKALNLRYCWMLGTGIKNVPQGMEELVNLRSLSLIETDFLVILPEGLFLNFPLLQYLHLPFQMKAPAEEISRLKLLEQFWGRMQNVSDFSKCIRCRQNQLTIFIIMVDSGVNKYYGPGFMYEANRNELILHQCDLKNEEKDDLSKLFHDIQFLGLENCKGLSNSLLDDFPRLNKPSSLKVLKISKCGEIECFLTNKQFLTANQELELRFLSLSNLEEIKLIGLQNFIGLIQNIGAAIEPPLPQATVFSSLQSLSIWRCNKMRKLGLPLSEFQNIEEISIEECIEIEEIIEVREGEGRVVSLPKLKVLGLLYLPRLKSICNSTMSCASIERIELVACRELKKLPLYFDPISPQTLKEILVGKGGKEWWESLEWKHPTHGHLLQPLVRFTPL</sequence>
<keyword evidence="5" id="KW-0611">Plant defense</keyword>
<evidence type="ECO:0000259" key="7">
    <source>
        <dbReference type="Pfam" id="PF23247"/>
    </source>
</evidence>
<dbReference type="FunFam" id="1.10.10.10:FF:000322">
    <property type="entry name" value="Probable disease resistance protein At1g63360"/>
    <property type="match status" value="1"/>
</dbReference>
<dbReference type="Pfam" id="PF23247">
    <property type="entry name" value="LRR_RPS2"/>
    <property type="match status" value="1"/>
</dbReference>
<feature type="domain" description="Disease resistance protein winged helix" evidence="8">
    <location>
        <begin position="55"/>
        <end position="121"/>
    </location>
</feature>
<keyword evidence="4" id="KW-0547">Nucleotide-binding</keyword>
<keyword evidence="10" id="KW-1185">Reference proteome</keyword>
<proteinExistence type="inferred from homology"/>
<dbReference type="PANTHER" id="PTHR33463:SF187">
    <property type="entry name" value="AND NB-ARC DOMAIN DISEASE RESISTANCE PROTEIN, PUTATIVE-RELATED"/>
    <property type="match status" value="1"/>
</dbReference>
<dbReference type="InterPro" id="IPR001611">
    <property type="entry name" value="Leu-rich_rpt"/>
</dbReference>
<dbReference type="SUPFAM" id="SSF52058">
    <property type="entry name" value="L domain-like"/>
    <property type="match status" value="1"/>
</dbReference>
<dbReference type="PROSITE" id="PS51450">
    <property type="entry name" value="LRR"/>
    <property type="match status" value="1"/>
</dbReference>
<gene>
    <name evidence="9" type="ORF">CDL12_14219</name>
</gene>
<evidence type="ECO:0000256" key="1">
    <source>
        <dbReference type="ARBA" id="ARBA00008894"/>
    </source>
</evidence>
<dbReference type="InterPro" id="IPR032675">
    <property type="entry name" value="LRR_dom_sf"/>
</dbReference>
<evidence type="ECO:0000256" key="3">
    <source>
        <dbReference type="ARBA" id="ARBA00022737"/>
    </source>
</evidence>
<organism evidence="9 10">
    <name type="scientific">Handroanthus impetiginosus</name>
    <dbReference type="NCBI Taxonomy" id="429701"/>
    <lineage>
        <taxon>Eukaryota</taxon>
        <taxon>Viridiplantae</taxon>
        <taxon>Streptophyta</taxon>
        <taxon>Embryophyta</taxon>
        <taxon>Tracheophyta</taxon>
        <taxon>Spermatophyta</taxon>
        <taxon>Magnoliopsida</taxon>
        <taxon>eudicotyledons</taxon>
        <taxon>Gunneridae</taxon>
        <taxon>Pentapetalae</taxon>
        <taxon>asterids</taxon>
        <taxon>lamiids</taxon>
        <taxon>Lamiales</taxon>
        <taxon>Bignoniaceae</taxon>
        <taxon>Crescentiina</taxon>
        <taxon>Tabebuia alliance</taxon>
        <taxon>Handroanthus</taxon>
    </lineage>
</organism>
<dbReference type="AlphaFoldDB" id="A0A2G9H6R0"/>
<accession>A0A2G9H6R0</accession>
<evidence type="ECO:0000256" key="6">
    <source>
        <dbReference type="ARBA" id="ARBA00022840"/>
    </source>
</evidence>
<evidence type="ECO:0000259" key="8">
    <source>
        <dbReference type="Pfam" id="PF23559"/>
    </source>
</evidence>
<dbReference type="InterPro" id="IPR058922">
    <property type="entry name" value="WHD_DRP"/>
</dbReference>
<dbReference type="Pfam" id="PF13855">
    <property type="entry name" value="LRR_8"/>
    <property type="match status" value="1"/>
</dbReference>
<dbReference type="EMBL" id="NKXS01002531">
    <property type="protein sequence ID" value="PIN13163.1"/>
    <property type="molecule type" value="Genomic_DNA"/>
</dbReference>
<dbReference type="Gene3D" id="3.80.10.10">
    <property type="entry name" value="Ribonuclease Inhibitor"/>
    <property type="match status" value="2"/>
</dbReference>
<dbReference type="PANTHER" id="PTHR33463">
    <property type="entry name" value="NB-ARC DOMAIN-CONTAINING PROTEIN-RELATED"/>
    <property type="match status" value="1"/>
</dbReference>
<dbReference type="Pfam" id="PF23559">
    <property type="entry name" value="WHD_DRP"/>
    <property type="match status" value="1"/>
</dbReference>
<evidence type="ECO:0008006" key="11">
    <source>
        <dbReference type="Google" id="ProtNLM"/>
    </source>
</evidence>
<feature type="domain" description="Disease resistance protein At4g27190-like leucine-rich repeats" evidence="7">
    <location>
        <begin position="463"/>
        <end position="562"/>
    </location>
</feature>
<dbReference type="Gene3D" id="1.10.10.10">
    <property type="entry name" value="Winged helix-like DNA-binding domain superfamily/Winged helix DNA-binding domain"/>
    <property type="match status" value="1"/>
</dbReference>
<keyword evidence="2" id="KW-0433">Leucine-rich repeat</keyword>
<dbReference type="InterPro" id="IPR050905">
    <property type="entry name" value="Plant_NBS-LRR"/>
</dbReference>
<dbReference type="InterPro" id="IPR036388">
    <property type="entry name" value="WH-like_DNA-bd_sf"/>
</dbReference>
<dbReference type="Proteomes" id="UP000231279">
    <property type="component" value="Unassembled WGS sequence"/>
</dbReference>
<evidence type="ECO:0000313" key="10">
    <source>
        <dbReference type="Proteomes" id="UP000231279"/>
    </source>
</evidence>